<feature type="transmembrane region" description="Helical" evidence="1">
    <location>
        <begin position="443"/>
        <end position="464"/>
    </location>
</feature>
<comment type="caution">
    <text evidence="2">The sequence shown here is derived from an EMBL/GenBank/DDBJ whole genome shotgun (WGS) entry which is preliminary data.</text>
</comment>
<dbReference type="EMBL" id="MAOE01000096">
    <property type="protein sequence ID" value="OJD62340.1"/>
    <property type="molecule type" value="Genomic_DNA"/>
</dbReference>
<organism evidence="2 3">
    <name type="scientific">Bacillus albus</name>
    <dbReference type="NCBI Taxonomy" id="2026189"/>
    <lineage>
        <taxon>Bacteria</taxon>
        <taxon>Bacillati</taxon>
        <taxon>Bacillota</taxon>
        <taxon>Bacilli</taxon>
        <taxon>Bacillales</taxon>
        <taxon>Bacillaceae</taxon>
        <taxon>Bacillus</taxon>
        <taxon>Bacillus cereus group</taxon>
    </lineage>
</organism>
<feature type="transmembrane region" description="Helical" evidence="1">
    <location>
        <begin position="245"/>
        <end position="266"/>
    </location>
</feature>
<feature type="transmembrane region" description="Helical" evidence="1">
    <location>
        <begin position="287"/>
        <end position="311"/>
    </location>
</feature>
<dbReference type="Proteomes" id="UP000181873">
    <property type="component" value="Unassembled WGS sequence"/>
</dbReference>
<sequence length="516" mass="55812">MYCRTCGNQHGEEVNYCPNEGSMEIAGAIEAVTLEQDTAKYCKGCGSENAQQNLYCQKCGHSLCIVKKKEQSIKLPTMDGTTEVKFTADKAVLKTGFIGGAVASILMLTAGWIGSVLFASILSEMFSKFAKELEMLPSFYSSATSTMLSYHLLGFTASDDSGLMFSLSWHTPFTLLLIIPFIIFSGTGIWLGKQRVAKTIKDQIFIAATVGIIYGVFLFIISFIASQSFAIPFSEAGKITVGYSAIKSLLSGFVCGTLFTLIGFIAHTSKNNMAAAFQELMPYGASVYYGISSMIKGLLVTAVVVCIMALVNKEDSIEPLKEITTLKSESALLALELTPQLWSMAHFAPLEVSSPALSKEFTGIGKKSKSSESTLSFSFISGISVNGVVVRDIMISKGASQESLAEFDEVNNVFHYGLLLLIIPLFLMFRAGRKLAELSTANIYITLAVCSGSYTIMMIVMNMISKFQIDVSGTVTSLFGTSGTVLSMQNSFVYLTMCSFVVTYVAAFVGMKLAKK</sequence>
<evidence type="ECO:0008006" key="4">
    <source>
        <dbReference type="Google" id="ProtNLM"/>
    </source>
</evidence>
<name>A0A1J9UFA0_9BACI</name>
<accession>A0A1J9UFA0</accession>
<evidence type="ECO:0000313" key="2">
    <source>
        <dbReference type="EMBL" id="OJD62340.1"/>
    </source>
</evidence>
<feature type="transmembrane region" description="Helical" evidence="1">
    <location>
        <begin position="492"/>
        <end position="511"/>
    </location>
</feature>
<keyword evidence="1" id="KW-0812">Transmembrane</keyword>
<feature type="transmembrane region" description="Helical" evidence="1">
    <location>
        <begin position="413"/>
        <end position="431"/>
    </location>
</feature>
<gene>
    <name evidence="2" type="ORF">BAU25_14765</name>
</gene>
<protein>
    <recommendedName>
        <fullName evidence="4">Zinc ribbon domain-containing protein</fullName>
    </recommendedName>
</protein>
<feature type="transmembrane region" description="Helical" evidence="1">
    <location>
        <begin position="97"/>
        <end position="123"/>
    </location>
</feature>
<evidence type="ECO:0000256" key="1">
    <source>
        <dbReference type="SAM" id="Phobius"/>
    </source>
</evidence>
<feature type="transmembrane region" description="Helical" evidence="1">
    <location>
        <begin position="173"/>
        <end position="192"/>
    </location>
</feature>
<reference evidence="2 3" key="1">
    <citation type="submission" date="2016-06" db="EMBL/GenBank/DDBJ databases">
        <title>First insights into the genetic diversity and population structure of in the Bacillus cereus group bacteria from diverse marine environments.</title>
        <authorList>
            <person name="Liu Y."/>
            <person name="Lai Q."/>
            <person name="Shao Z."/>
        </authorList>
    </citation>
    <scope>NUCLEOTIDE SEQUENCE [LARGE SCALE GENOMIC DNA]</scope>
    <source>
        <strain evidence="2 3">N35-10-2</strain>
    </source>
</reference>
<dbReference type="GeneID" id="83638920"/>
<feature type="transmembrane region" description="Helical" evidence="1">
    <location>
        <begin position="204"/>
        <end position="225"/>
    </location>
</feature>
<keyword evidence="1" id="KW-0472">Membrane</keyword>
<keyword evidence="1" id="KW-1133">Transmembrane helix</keyword>
<dbReference type="AlphaFoldDB" id="A0A1J9UFA0"/>
<dbReference type="RefSeq" id="WP_048528102.1">
    <property type="nucleotide sequence ID" value="NZ_CBCSIO010000004.1"/>
</dbReference>
<proteinExistence type="predicted"/>
<evidence type="ECO:0000313" key="3">
    <source>
        <dbReference type="Proteomes" id="UP000181873"/>
    </source>
</evidence>